<keyword evidence="1" id="KW-0378">Hydrolase</keyword>
<dbReference type="InterPro" id="IPR029052">
    <property type="entry name" value="Metallo-depent_PP-like"/>
</dbReference>
<gene>
    <name evidence="3" type="ORF">SE37_08070</name>
</gene>
<dbReference type="Gene3D" id="3.60.21.10">
    <property type="match status" value="1"/>
</dbReference>
<keyword evidence="4" id="KW-1185">Reference proteome</keyword>
<evidence type="ECO:0000313" key="3">
    <source>
        <dbReference type="EMBL" id="KIE42586.1"/>
    </source>
</evidence>
<accession>A0A0C1QWP7</accession>
<dbReference type="Pfam" id="PF00149">
    <property type="entry name" value="Metallophos"/>
    <property type="match status" value="1"/>
</dbReference>
<name>A0A0C1QWP7_9BACT</name>
<proteinExistence type="predicted"/>
<dbReference type="InterPro" id="IPR004843">
    <property type="entry name" value="Calcineurin-like_PHP"/>
</dbReference>
<evidence type="ECO:0000313" key="4">
    <source>
        <dbReference type="Proteomes" id="UP000031433"/>
    </source>
</evidence>
<dbReference type="EMBL" id="JXBL01000001">
    <property type="protein sequence ID" value="KIE42586.1"/>
    <property type="molecule type" value="Genomic_DNA"/>
</dbReference>
<dbReference type="RefSeq" id="WP_039645291.1">
    <property type="nucleotide sequence ID" value="NZ_JXBL01000001.1"/>
</dbReference>
<dbReference type="InterPro" id="IPR050535">
    <property type="entry name" value="DNA_Repair-Maintenance_Comp"/>
</dbReference>
<protein>
    <submittedName>
        <fullName evidence="3">Nuclease SbcCD subunit D</fullName>
    </submittedName>
</protein>
<reference evidence="3 4" key="1">
    <citation type="submission" date="2015-01" db="EMBL/GenBank/DDBJ databases">
        <title>Genome sequence of the anaerobic bacterium Geobacter soli GSS01, a dissimilatory Fe(III) reducer from soil.</title>
        <authorList>
            <person name="Yang G."/>
            <person name="Zhou S."/>
        </authorList>
    </citation>
    <scope>NUCLEOTIDE SEQUENCE [LARGE SCALE GENOMIC DNA]</scope>
    <source>
        <strain evidence="3 4">GSS01</strain>
    </source>
</reference>
<dbReference type="AlphaFoldDB" id="A0A0C1QWP7"/>
<comment type="caution">
    <text evidence="3">The sequence shown here is derived from an EMBL/GenBank/DDBJ whole genome shotgun (WGS) entry which is preliminary data.</text>
</comment>
<evidence type="ECO:0000259" key="2">
    <source>
        <dbReference type="Pfam" id="PF00149"/>
    </source>
</evidence>
<evidence type="ECO:0000256" key="1">
    <source>
        <dbReference type="ARBA" id="ARBA00022801"/>
    </source>
</evidence>
<feature type="domain" description="Calcineurin-like phosphoesterase" evidence="2">
    <location>
        <begin position="3"/>
        <end position="201"/>
    </location>
</feature>
<dbReference type="PANTHER" id="PTHR30337:SF7">
    <property type="entry name" value="PHOSPHOESTERASE"/>
    <property type="match status" value="1"/>
</dbReference>
<sequence>MPIRFLHTADLHLDSPLRTFGDLSRERRRDFLKTFDRIVNLAIKREVDCLLVAGDLFDSASAGAETVGHVQDAFARLEGRGVRVVLIPGTHDNIISADSVYSRYQFSGTHILREPVVGEPLRLDIRGETVFFYGFAYRSDRSREALESMRRRPGSGIHVGLLHGSLKGNPEWEMRKKDIPFSVADLAELGLDYIALGHYHDAACLEEGGRVIACYPGSPEGKKFGENGPRYALIVEAAPGNASVERVEVQTRIIREFSVDASLFAEPAALEAELARLGSSDTIGRVRLCGIVEEPLDTANLSGRVKGNFAWLELVDETDLYDSGHVKRMEREDSIRGLFIRKIHERYDAAGSDAERELCRDALKLVMGRFSRGGGN</sequence>
<dbReference type="InterPro" id="IPR041796">
    <property type="entry name" value="Mre11_N"/>
</dbReference>
<organism evidence="3 4">
    <name type="scientific">Geobacter soli</name>
    <dbReference type="NCBI Taxonomy" id="1510391"/>
    <lineage>
        <taxon>Bacteria</taxon>
        <taxon>Pseudomonadati</taxon>
        <taxon>Thermodesulfobacteriota</taxon>
        <taxon>Desulfuromonadia</taxon>
        <taxon>Geobacterales</taxon>
        <taxon>Geobacteraceae</taxon>
        <taxon>Geobacter</taxon>
    </lineage>
</organism>
<dbReference type="Proteomes" id="UP000031433">
    <property type="component" value="Unassembled WGS sequence"/>
</dbReference>
<dbReference type="CDD" id="cd00840">
    <property type="entry name" value="MPP_Mre11_N"/>
    <property type="match status" value="1"/>
</dbReference>
<dbReference type="GO" id="GO:0016787">
    <property type="term" value="F:hydrolase activity"/>
    <property type="evidence" value="ECO:0007669"/>
    <property type="project" value="UniProtKB-KW"/>
</dbReference>
<dbReference type="PANTHER" id="PTHR30337">
    <property type="entry name" value="COMPONENT OF ATP-DEPENDENT DSDNA EXONUCLEASE"/>
    <property type="match status" value="1"/>
</dbReference>
<dbReference type="SUPFAM" id="SSF56300">
    <property type="entry name" value="Metallo-dependent phosphatases"/>
    <property type="match status" value="1"/>
</dbReference>